<evidence type="ECO:0000313" key="7">
    <source>
        <dbReference type="EMBL" id="KXB58017.1"/>
    </source>
</evidence>
<dbReference type="Pfam" id="PF01098">
    <property type="entry name" value="FTSW_RODA_SPOVE"/>
    <property type="match status" value="1"/>
</dbReference>
<dbReference type="PANTHER" id="PTHR30474:SF1">
    <property type="entry name" value="PEPTIDOGLYCAN GLYCOSYLTRANSFERASE MRDB"/>
    <property type="match status" value="1"/>
</dbReference>
<dbReference type="PANTHER" id="PTHR30474">
    <property type="entry name" value="CELL CYCLE PROTEIN"/>
    <property type="match status" value="1"/>
</dbReference>
<sequence>MKQFIFSKGNFSFLIFYFLFSIISIISIFLAEYNNNKISMLFVKQLFFYILGFFILYIIQKINIHTYKKISIPFFILTIIILVILLFSSNTIAPEVNGSKSWFNFSFFSIQPSEIVKTSTVLMMSYLISQKHFKLTSDIIKLFEIILIIMVPFILITKQNDIGNALFFLFLFLILTFIVCEKNKISLIIYSIISFIVSLFIFLSIYFPKYLTIFGFKNYQIKRVNSWIFPEKFTQNFSYQITQIINEMSKGKLYGTFSKNINYIDEQYNDFILSIIAKNFGFIGATFFIFIFFVFIYKILRISKKCENGTFYYYFLFLSSFSFLFGFIFNTYSTTSLIPVIGVSIPFISYGGSSLISNTILLGIIIKINNTIYKELSNDN</sequence>
<reference evidence="7 8" key="1">
    <citation type="submission" date="2016-01" db="EMBL/GenBank/DDBJ databases">
        <authorList>
            <person name="Mitreva M."/>
            <person name="Pepin K.H."/>
            <person name="Mihindukulasuriya K.A."/>
            <person name="Fulton R."/>
            <person name="Fronick C."/>
            <person name="O'Laughlin M."/>
            <person name="Miner T."/>
            <person name="Herter B."/>
            <person name="Rosa B.A."/>
            <person name="Cordes M."/>
            <person name="Tomlinson C."/>
            <person name="Wollam A."/>
            <person name="Palsikar V.B."/>
            <person name="Mardis E.R."/>
            <person name="Wilson R.K."/>
        </authorList>
    </citation>
    <scope>NUCLEOTIDE SEQUENCE [LARGE SCALE GENOMIC DNA]</scope>
    <source>
        <strain evidence="7 8">KA00071</strain>
    </source>
</reference>
<feature type="transmembrane region" description="Helical" evidence="6">
    <location>
        <begin position="338"/>
        <end position="366"/>
    </location>
</feature>
<evidence type="ECO:0000256" key="6">
    <source>
        <dbReference type="SAM" id="Phobius"/>
    </source>
</evidence>
<feature type="transmembrane region" description="Helical" evidence="6">
    <location>
        <begin position="105"/>
        <end position="127"/>
    </location>
</feature>
<keyword evidence="5 6" id="KW-0472">Membrane</keyword>
<dbReference type="RefSeq" id="WP_066130045.1">
    <property type="nucleotide sequence ID" value="NZ_KQ959874.1"/>
</dbReference>
<keyword evidence="4 6" id="KW-1133">Transmembrane helix</keyword>
<dbReference type="Proteomes" id="UP000070467">
    <property type="component" value="Unassembled WGS sequence"/>
</dbReference>
<feature type="transmembrane region" description="Helical" evidence="6">
    <location>
        <begin position="280"/>
        <end position="300"/>
    </location>
</feature>
<feature type="transmembrane region" description="Helical" evidence="6">
    <location>
        <begin position="139"/>
        <end position="156"/>
    </location>
</feature>
<feature type="transmembrane region" description="Helical" evidence="6">
    <location>
        <begin position="162"/>
        <end position="180"/>
    </location>
</feature>
<feature type="transmembrane region" description="Helical" evidence="6">
    <location>
        <begin position="312"/>
        <end position="332"/>
    </location>
</feature>
<organism evidence="7 8">
    <name type="scientific">Gemelliphila asaccharolytica</name>
    <dbReference type="NCBI Taxonomy" id="502393"/>
    <lineage>
        <taxon>Bacteria</taxon>
        <taxon>Bacillati</taxon>
        <taxon>Bacillota</taxon>
        <taxon>Bacilli</taxon>
        <taxon>Bacillales</taxon>
        <taxon>Gemellaceae</taxon>
        <taxon>Gemelliphila</taxon>
    </lineage>
</organism>
<feature type="transmembrane region" description="Helical" evidence="6">
    <location>
        <begin position="12"/>
        <end position="30"/>
    </location>
</feature>
<evidence type="ECO:0000256" key="1">
    <source>
        <dbReference type="ARBA" id="ARBA00004141"/>
    </source>
</evidence>
<name>A0ABR5TPE6_9BACL</name>
<accession>A0ABR5TPE6</accession>
<gene>
    <name evidence="7" type="ORF">HMPREF1871_00683</name>
</gene>
<dbReference type="InterPro" id="IPR001182">
    <property type="entry name" value="FtsW/RodA"/>
</dbReference>
<keyword evidence="2 6" id="KW-0812">Transmembrane</keyword>
<comment type="subcellular location">
    <subcellularLocation>
        <location evidence="1">Membrane</location>
        <topology evidence="1">Multi-pass membrane protein</topology>
    </subcellularLocation>
</comment>
<evidence type="ECO:0000256" key="5">
    <source>
        <dbReference type="ARBA" id="ARBA00023136"/>
    </source>
</evidence>
<keyword evidence="3" id="KW-0133">Cell shape</keyword>
<proteinExistence type="predicted"/>
<dbReference type="EMBL" id="LSDB01000023">
    <property type="protein sequence ID" value="KXB58017.1"/>
    <property type="molecule type" value="Genomic_DNA"/>
</dbReference>
<evidence type="ECO:0000313" key="8">
    <source>
        <dbReference type="Proteomes" id="UP000070467"/>
    </source>
</evidence>
<feature type="transmembrane region" description="Helical" evidence="6">
    <location>
        <begin position="42"/>
        <end position="59"/>
    </location>
</feature>
<feature type="transmembrane region" description="Helical" evidence="6">
    <location>
        <begin position="187"/>
        <end position="207"/>
    </location>
</feature>
<feature type="transmembrane region" description="Helical" evidence="6">
    <location>
        <begin position="71"/>
        <end position="93"/>
    </location>
</feature>
<keyword evidence="8" id="KW-1185">Reference proteome</keyword>
<evidence type="ECO:0000256" key="2">
    <source>
        <dbReference type="ARBA" id="ARBA00022692"/>
    </source>
</evidence>
<comment type="caution">
    <text evidence="7">The sequence shown here is derived from an EMBL/GenBank/DDBJ whole genome shotgun (WGS) entry which is preliminary data.</text>
</comment>
<protein>
    <submittedName>
        <fullName evidence="7">Cell cycle protein, FtsW/RodA/SpoVE family</fullName>
    </submittedName>
</protein>
<evidence type="ECO:0000256" key="3">
    <source>
        <dbReference type="ARBA" id="ARBA00022960"/>
    </source>
</evidence>
<evidence type="ECO:0000256" key="4">
    <source>
        <dbReference type="ARBA" id="ARBA00022989"/>
    </source>
</evidence>